<evidence type="ECO:0000313" key="1">
    <source>
        <dbReference type="EMBL" id="KFM02913.1"/>
    </source>
</evidence>
<sequence length="60" mass="6946">STQSTQVCLLHFCKHFVLHFKNATIKLLAHLCTKQINCNACYKAFFVKIQTLIPEKSQKH</sequence>
<feature type="non-terminal residue" evidence="1">
    <location>
        <position position="1"/>
    </location>
</feature>
<gene>
    <name evidence="1" type="ORF">AS27_01412</name>
</gene>
<reference evidence="1 2" key="1">
    <citation type="submission" date="2014-04" db="EMBL/GenBank/DDBJ databases">
        <title>Genome evolution of avian class.</title>
        <authorList>
            <person name="Zhang G."/>
            <person name="Li C."/>
        </authorList>
    </citation>
    <scope>NUCLEOTIDE SEQUENCE [LARGE SCALE GENOMIC DNA]</scope>
    <source>
        <strain evidence="1">BGI_AS27</strain>
    </source>
</reference>
<accession>A0A087QNV9</accession>
<proteinExistence type="predicted"/>
<name>A0A087QNV9_APTFO</name>
<dbReference type="AlphaFoldDB" id="A0A087QNV9"/>
<keyword evidence="2" id="KW-1185">Reference proteome</keyword>
<dbReference type="Proteomes" id="UP000053286">
    <property type="component" value="Unassembled WGS sequence"/>
</dbReference>
<evidence type="ECO:0000313" key="2">
    <source>
        <dbReference type="Proteomes" id="UP000053286"/>
    </source>
</evidence>
<feature type="non-terminal residue" evidence="1">
    <location>
        <position position="60"/>
    </location>
</feature>
<protein>
    <submittedName>
        <fullName evidence="1">Uncharacterized protein</fullName>
    </submittedName>
</protein>
<dbReference type="EMBL" id="KL225776">
    <property type="protein sequence ID" value="KFM02913.1"/>
    <property type="molecule type" value="Genomic_DNA"/>
</dbReference>
<organism evidence="1 2">
    <name type="scientific">Aptenodytes forsteri</name>
    <name type="common">Emperor penguin</name>
    <dbReference type="NCBI Taxonomy" id="9233"/>
    <lineage>
        <taxon>Eukaryota</taxon>
        <taxon>Metazoa</taxon>
        <taxon>Chordata</taxon>
        <taxon>Craniata</taxon>
        <taxon>Vertebrata</taxon>
        <taxon>Euteleostomi</taxon>
        <taxon>Archelosauria</taxon>
        <taxon>Archosauria</taxon>
        <taxon>Dinosauria</taxon>
        <taxon>Saurischia</taxon>
        <taxon>Theropoda</taxon>
        <taxon>Coelurosauria</taxon>
        <taxon>Aves</taxon>
        <taxon>Neognathae</taxon>
        <taxon>Neoaves</taxon>
        <taxon>Aequornithes</taxon>
        <taxon>Sphenisciformes</taxon>
        <taxon>Spheniscidae</taxon>
        <taxon>Aptenodytes</taxon>
    </lineage>
</organism>